<dbReference type="InterPro" id="IPR058625">
    <property type="entry name" value="MdtA-like_BSH"/>
</dbReference>
<dbReference type="InterPro" id="IPR006143">
    <property type="entry name" value="RND_pump_MFP"/>
</dbReference>
<evidence type="ECO:0000313" key="5">
    <source>
        <dbReference type="EMBL" id="GAA5075396.1"/>
    </source>
</evidence>
<sequence>MTLKKIRSRSLRSLIVALFTAALPWTGMASAQSHLELQPQDVTEWKSVYGQIQPRRMLPARARLGGTLETLDVIEGDRVEAGQVIGRVVDVALQFRLAANDAQLEALRSQLANAETELARGEELLARGVTTVQRLDGLRTQVEVLRNQIAAAEAEGRVIGQQLSEGDILAPIAGRVLTVPVAAGAIVMPGESVATIGGGGVFLRLAVPERHATLMREGDTIQISPGAEDDAIEGRLARVYPQIENGRVLADVEVEGVDDRLVDARVLVRLPIGSREAFLVPEAALDHRFGLDYLSLGGNDPREHVVQVGDTHVVDGETMVEILAGVSAGDIVVLP</sequence>
<dbReference type="Pfam" id="PF25917">
    <property type="entry name" value="BSH_RND"/>
    <property type="match status" value="1"/>
</dbReference>
<feature type="domain" description="Multidrug resistance protein MdtA-like barrel-sandwich hybrid" evidence="4">
    <location>
        <begin position="61"/>
        <end position="193"/>
    </location>
</feature>
<evidence type="ECO:0000256" key="3">
    <source>
        <dbReference type="SAM" id="SignalP"/>
    </source>
</evidence>
<keyword evidence="3" id="KW-0732">Signal</keyword>
<dbReference type="PANTHER" id="PTHR30469:SF15">
    <property type="entry name" value="HLYD FAMILY OF SECRETION PROTEINS"/>
    <property type="match status" value="1"/>
</dbReference>
<accession>A0ABP9LFF3</accession>
<dbReference type="NCBIfam" id="TIGR01730">
    <property type="entry name" value="RND_mfp"/>
    <property type="match status" value="1"/>
</dbReference>
<dbReference type="Proteomes" id="UP001499910">
    <property type="component" value="Unassembled WGS sequence"/>
</dbReference>
<keyword evidence="6" id="KW-1185">Reference proteome</keyword>
<dbReference type="PANTHER" id="PTHR30469">
    <property type="entry name" value="MULTIDRUG RESISTANCE PROTEIN MDTA"/>
    <property type="match status" value="1"/>
</dbReference>
<organism evidence="5 6">
    <name type="scientific">[Roseibacterium] beibuensis</name>
    <dbReference type="NCBI Taxonomy" id="1193142"/>
    <lineage>
        <taxon>Bacteria</taxon>
        <taxon>Pseudomonadati</taxon>
        <taxon>Pseudomonadota</taxon>
        <taxon>Alphaproteobacteria</taxon>
        <taxon>Rhodobacterales</taxon>
        <taxon>Roseobacteraceae</taxon>
        <taxon>Roseicyclus</taxon>
    </lineage>
</organism>
<evidence type="ECO:0000256" key="2">
    <source>
        <dbReference type="SAM" id="Coils"/>
    </source>
</evidence>
<gene>
    <name evidence="5" type="ORF">GCM10023209_23310</name>
</gene>
<evidence type="ECO:0000313" key="6">
    <source>
        <dbReference type="Proteomes" id="UP001499910"/>
    </source>
</evidence>
<evidence type="ECO:0000256" key="1">
    <source>
        <dbReference type="ARBA" id="ARBA00009477"/>
    </source>
</evidence>
<dbReference type="RefSeq" id="WP_259549016.1">
    <property type="nucleotide sequence ID" value="NZ_BAABHW010000003.1"/>
</dbReference>
<dbReference type="Gene3D" id="2.40.50.100">
    <property type="match status" value="1"/>
</dbReference>
<name>A0ABP9LFF3_9RHOB</name>
<keyword evidence="2" id="KW-0175">Coiled coil</keyword>
<comment type="similarity">
    <text evidence="1">Belongs to the membrane fusion protein (MFP) (TC 8.A.1) family.</text>
</comment>
<protein>
    <submittedName>
        <fullName evidence="5">Efflux RND transporter periplasmic adaptor subunit</fullName>
    </submittedName>
</protein>
<dbReference type="SUPFAM" id="SSF111369">
    <property type="entry name" value="HlyD-like secretion proteins"/>
    <property type="match status" value="1"/>
</dbReference>
<reference evidence="6" key="1">
    <citation type="journal article" date="2019" name="Int. J. Syst. Evol. Microbiol.">
        <title>The Global Catalogue of Microorganisms (GCM) 10K type strain sequencing project: providing services to taxonomists for standard genome sequencing and annotation.</title>
        <authorList>
            <consortium name="The Broad Institute Genomics Platform"/>
            <consortium name="The Broad Institute Genome Sequencing Center for Infectious Disease"/>
            <person name="Wu L."/>
            <person name="Ma J."/>
        </authorList>
    </citation>
    <scope>NUCLEOTIDE SEQUENCE [LARGE SCALE GENOMIC DNA]</scope>
    <source>
        <strain evidence="6">JCM 18015</strain>
    </source>
</reference>
<comment type="caution">
    <text evidence="5">The sequence shown here is derived from an EMBL/GenBank/DDBJ whole genome shotgun (WGS) entry which is preliminary data.</text>
</comment>
<dbReference type="EMBL" id="BAABHW010000003">
    <property type="protein sequence ID" value="GAA5075396.1"/>
    <property type="molecule type" value="Genomic_DNA"/>
</dbReference>
<evidence type="ECO:0000259" key="4">
    <source>
        <dbReference type="Pfam" id="PF25917"/>
    </source>
</evidence>
<feature type="signal peptide" evidence="3">
    <location>
        <begin position="1"/>
        <end position="31"/>
    </location>
</feature>
<feature type="chain" id="PRO_5046571490" evidence="3">
    <location>
        <begin position="32"/>
        <end position="335"/>
    </location>
</feature>
<proteinExistence type="inferred from homology"/>
<feature type="coiled-coil region" evidence="2">
    <location>
        <begin position="97"/>
        <end position="155"/>
    </location>
</feature>
<dbReference type="Gene3D" id="1.10.287.470">
    <property type="entry name" value="Helix hairpin bin"/>
    <property type="match status" value="1"/>
</dbReference>